<protein>
    <submittedName>
        <fullName evidence="1">Uncharacterized protein</fullName>
    </submittedName>
</protein>
<dbReference type="AlphaFoldDB" id="X1Q6Z2"/>
<proteinExistence type="predicted"/>
<comment type="caution">
    <text evidence="1">The sequence shown here is derived from an EMBL/GenBank/DDBJ whole genome shotgun (WGS) entry which is preliminary data.</text>
</comment>
<organism evidence="1">
    <name type="scientific">marine sediment metagenome</name>
    <dbReference type="NCBI Taxonomy" id="412755"/>
    <lineage>
        <taxon>unclassified sequences</taxon>
        <taxon>metagenomes</taxon>
        <taxon>ecological metagenomes</taxon>
    </lineage>
</organism>
<gene>
    <name evidence="1" type="ORF">S06H3_57879</name>
</gene>
<dbReference type="EMBL" id="BARV01037410">
    <property type="protein sequence ID" value="GAI50516.1"/>
    <property type="molecule type" value="Genomic_DNA"/>
</dbReference>
<evidence type="ECO:0000313" key="1">
    <source>
        <dbReference type="EMBL" id="GAI50516.1"/>
    </source>
</evidence>
<accession>X1Q6Z2</accession>
<sequence>MVRLKCIGCYELRREKMELEGKQMVVYNCPRFFPYATTIGGLLRPGTGIIEAANDCPDDPLSHCAVCSDTKITHYGQDIVSICKKHDAAWAKPAGSGTTPGGMMGWPTARQQPATASVQRYFLSRP</sequence>
<reference evidence="1" key="1">
    <citation type="journal article" date="2014" name="Front. Microbiol.">
        <title>High frequency of phylogenetically diverse reductive dehalogenase-homologous genes in deep subseafloor sedimentary metagenomes.</title>
        <authorList>
            <person name="Kawai M."/>
            <person name="Futagami T."/>
            <person name="Toyoda A."/>
            <person name="Takaki Y."/>
            <person name="Nishi S."/>
            <person name="Hori S."/>
            <person name="Arai W."/>
            <person name="Tsubouchi T."/>
            <person name="Morono Y."/>
            <person name="Uchiyama I."/>
            <person name="Ito T."/>
            <person name="Fujiyama A."/>
            <person name="Inagaki F."/>
            <person name="Takami H."/>
        </authorList>
    </citation>
    <scope>NUCLEOTIDE SEQUENCE</scope>
    <source>
        <strain evidence="1">Expedition CK06-06</strain>
    </source>
</reference>
<name>X1Q6Z2_9ZZZZ</name>